<keyword evidence="6 9" id="KW-0822">Tryptophan biosynthesis</keyword>
<dbReference type="GO" id="GO:0004640">
    <property type="term" value="F:phosphoribosylanthranilate isomerase activity"/>
    <property type="evidence" value="ECO:0007669"/>
    <property type="project" value="UniProtKB-UniRule"/>
</dbReference>
<evidence type="ECO:0000313" key="14">
    <source>
        <dbReference type="Proteomes" id="UP001240157"/>
    </source>
</evidence>
<evidence type="ECO:0000256" key="7">
    <source>
        <dbReference type="ARBA" id="ARBA00023141"/>
    </source>
</evidence>
<dbReference type="NCBIfam" id="NF010563">
    <property type="entry name" value="PRK13958.1"/>
    <property type="match status" value="1"/>
</dbReference>
<keyword evidence="5 9" id="KW-0028">Amino-acid biosynthesis</keyword>
<comment type="caution">
    <text evidence="12">The sequence shown here is derived from an EMBL/GenBank/DDBJ whole genome shotgun (WGS) entry which is preliminary data.</text>
</comment>
<dbReference type="AlphaFoldDB" id="A0AAE5W8K1"/>
<accession>A0AAE5W8K1</accession>
<reference evidence="12 13" key="1">
    <citation type="journal article" date="2016" name="Front. Microbiol.">
        <title>Comprehensive Phylogenetic Analysis of Bovine Non-aureus Staphylococci Species Based on Whole-Genome Sequencing.</title>
        <authorList>
            <person name="Naushad S."/>
            <person name="Barkema H.W."/>
            <person name="Luby C."/>
            <person name="Condas L.A."/>
            <person name="Nobrega D.B."/>
            <person name="Carson D.A."/>
            <person name="De Buck J."/>
        </authorList>
    </citation>
    <scope>NUCLEOTIDE SEQUENCE [LARGE SCALE GENOMIC DNA]</scope>
    <source>
        <strain evidence="12 13">SNUC 505</strain>
    </source>
</reference>
<dbReference type="PANTHER" id="PTHR42894:SF1">
    <property type="entry name" value="N-(5'-PHOSPHORIBOSYL)ANTHRANILATE ISOMERASE"/>
    <property type="match status" value="1"/>
</dbReference>
<evidence type="ECO:0000256" key="6">
    <source>
        <dbReference type="ARBA" id="ARBA00022822"/>
    </source>
</evidence>
<keyword evidence="7 9" id="KW-0057">Aromatic amino acid biosynthesis</keyword>
<reference evidence="11 14" key="3">
    <citation type="submission" date="2023-08" db="EMBL/GenBank/DDBJ databases">
        <title>Whole genome sequencing of Staphylococcus chromogenes NNSch 2386.</title>
        <authorList>
            <person name="Kropotov V.S."/>
            <person name="Boriskina E.V."/>
            <person name="Gordinskaya N.A."/>
            <person name="Shkurkina I.S."/>
            <person name="Kryazhev D.V."/>
            <person name="Alekseeva A.E."/>
            <person name="Makhova M.A."/>
        </authorList>
    </citation>
    <scope>NUCLEOTIDE SEQUENCE [LARGE SCALE GENOMIC DNA]</scope>
    <source>
        <strain evidence="11 14">NNSch 2386</strain>
    </source>
</reference>
<dbReference type="Proteomes" id="UP000242704">
    <property type="component" value="Unassembled WGS sequence"/>
</dbReference>
<evidence type="ECO:0000256" key="3">
    <source>
        <dbReference type="ARBA" id="ARBA00012572"/>
    </source>
</evidence>
<organism evidence="12 13">
    <name type="scientific">Staphylococcus chromogenes</name>
    <name type="common">Staphylococcus hyicus subsp. chromogenes</name>
    <dbReference type="NCBI Taxonomy" id="46126"/>
    <lineage>
        <taxon>Bacteria</taxon>
        <taxon>Bacillati</taxon>
        <taxon>Bacillota</taxon>
        <taxon>Bacilli</taxon>
        <taxon>Bacillales</taxon>
        <taxon>Staphylococcaceae</taxon>
        <taxon>Staphylococcus</taxon>
    </lineage>
</organism>
<evidence type="ECO:0000256" key="5">
    <source>
        <dbReference type="ARBA" id="ARBA00022605"/>
    </source>
</evidence>
<evidence type="ECO:0000259" key="10">
    <source>
        <dbReference type="Pfam" id="PF00697"/>
    </source>
</evidence>
<dbReference type="Gene3D" id="3.20.20.70">
    <property type="entry name" value="Aldolase class I"/>
    <property type="match status" value="1"/>
</dbReference>
<evidence type="ECO:0000313" key="12">
    <source>
        <dbReference type="EMBL" id="PTG16719.1"/>
    </source>
</evidence>
<evidence type="ECO:0000256" key="9">
    <source>
        <dbReference type="HAMAP-Rule" id="MF_00135"/>
    </source>
</evidence>
<evidence type="ECO:0000256" key="4">
    <source>
        <dbReference type="ARBA" id="ARBA00022272"/>
    </source>
</evidence>
<dbReference type="CDD" id="cd00405">
    <property type="entry name" value="PRAI"/>
    <property type="match status" value="1"/>
</dbReference>
<dbReference type="Proteomes" id="UP001240157">
    <property type="component" value="Unassembled WGS sequence"/>
</dbReference>
<evidence type="ECO:0000313" key="13">
    <source>
        <dbReference type="Proteomes" id="UP000242704"/>
    </source>
</evidence>
<evidence type="ECO:0000256" key="8">
    <source>
        <dbReference type="ARBA" id="ARBA00023235"/>
    </source>
</evidence>
<evidence type="ECO:0000256" key="2">
    <source>
        <dbReference type="ARBA" id="ARBA00004664"/>
    </source>
</evidence>
<dbReference type="PANTHER" id="PTHR42894">
    <property type="entry name" value="N-(5'-PHOSPHORIBOSYL)ANTHRANILATE ISOMERASE"/>
    <property type="match status" value="1"/>
</dbReference>
<evidence type="ECO:0000256" key="1">
    <source>
        <dbReference type="ARBA" id="ARBA00001164"/>
    </source>
</evidence>
<dbReference type="SUPFAM" id="SSF51366">
    <property type="entry name" value="Ribulose-phoshate binding barrel"/>
    <property type="match status" value="1"/>
</dbReference>
<evidence type="ECO:0000313" key="11">
    <source>
        <dbReference type="EMBL" id="MDQ7174561.1"/>
    </source>
</evidence>
<proteinExistence type="inferred from homology"/>
<dbReference type="GO" id="GO:0000162">
    <property type="term" value="P:L-tryptophan biosynthetic process"/>
    <property type="evidence" value="ECO:0007669"/>
    <property type="project" value="UniProtKB-UniRule"/>
</dbReference>
<feature type="domain" description="N-(5'phosphoribosyl) anthranilate isomerase (PRAI)" evidence="10">
    <location>
        <begin position="4"/>
        <end position="200"/>
    </location>
</feature>
<comment type="catalytic activity">
    <reaction evidence="1 9">
        <text>N-(5-phospho-beta-D-ribosyl)anthranilate = 1-(2-carboxyphenylamino)-1-deoxy-D-ribulose 5-phosphate</text>
        <dbReference type="Rhea" id="RHEA:21540"/>
        <dbReference type="ChEBI" id="CHEBI:18277"/>
        <dbReference type="ChEBI" id="CHEBI:58613"/>
        <dbReference type="EC" id="5.3.1.24"/>
    </reaction>
</comment>
<dbReference type="InterPro" id="IPR013785">
    <property type="entry name" value="Aldolase_TIM"/>
</dbReference>
<sequence>MYLKYCGFTRMQDVREASVLNIDAIGFILYPKSARYVDLDHLPILTEQVPDHIDRVAVTVNMPLSMMEQVLRKTTINTLQLHGEEPPEFVRKLKRRYPDVQLIKALPATHELEQKINDYASVIDKIIVDTPTEAYGGSGESFDWRHLTELSTIPIIVAGGLNLQNVKALMDNFSHIAGLDVASGIEHDKGIKDLTKMTQIAMRVKGDQS</sequence>
<comment type="pathway">
    <text evidence="2 9">Amino-acid biosynthesis; L-tryptophan biosynthesis; L-tryptophan from chorismate: step 3/5.</text>
</comment>
<dbReference type="EC" id="5.3.1.24" evidence="3 9"/>
<reference evidence="12" key="2">
    <citation type="submission" date="2018-03" db="EMBL/GenBank/DDBJ databases">
        <authorList>
            <person name="Naushad S."/>
        </authorList>
    </citation>
    <scope>NUCLEOTIDE SEQUENCE</scope>
    <source>
        <strain evidence="12">SNUC 505</strain>
    </source>
</reference>
<protein>
    <recommendedName>
        <fullName evidence="4 9">N-(5'-phosphoribosyl)anthranilate isomerase</fullName>
        <shortName evidence="9">PRAI</shortName>
        <ecNumber evidence="3 9">5.3.1.24</ecNumber>
    </recommendedName>
</protein>
<dbReference type="HAMAP" id="MF_00135">
    <property type="entry name" value="PRAI"/>
    <property type="match status" value="1"/>
</dbReference>
<dbReference type="InterPro" id="IPR011060">
    <property type="entry name" value="RibuloseP-bd_barrel"/>
</dbReference>
<dbReference type="EMBL" id="JAVGJF010000003">
    <property type="protein sequence ID" value="MDQ7174561.1"/>
    <property type="molecule type" value="Genomic_DNA"/>
</dbReference>
<dbReference type="Pfam" id="PF00697">
    <property type="entry name" value="PRAI"/>
    <property type="match status" value="1"/>
</dbReference>
<keyword evidence="8 9" id="KW-0413">Isomerase</keyword>
<gene>
    <name evidence="9" type="primary">trpF</name>
    <name evidence="12" type="ORF">BU653_01805</name>
    <name evidence="11" type="ORF">RCF65_00990</name>
</gene>
<name>A0AAE5W8K1_STACR</name>
<dbReference type="InterPro" id="IPR001240">
    <property type="entry name" value="PRAI_dom"/>
</dbReference>
<comment type="similarity">
    <text evidence="9">Belongs to the TrpF family.</text>
</comment>
<dbReference type="InterPro" id="IPR044643">
    <property type="entry name" value="TrpF_fam"/>
</dbReference>
<dbReference type="RefSeq" id="WP_105965468.1">
    <property type="nucleotide sequence ID" value="NZ_JAHCNX010000003.1"/>
</dbReference>
<dbReference type="EMBL" id="PZBZ01000006">
    <property type="protein sequence ID" value="PTG16719.1"/>
    <property type="molecule type" value="Genomic_DNA"/>
</dbReference>